<evidence type="ECO:0000313" key="3">
    <source>
        <dbReference type="EMBL" id="KAK0512726.1"/>
    </source>
</evidence>
<gene>
    <name evidence="3" type="ORF">JMJ35_004743</name>
</gene>
<feature type="region of interest" description="Disordered" evidence="1">
    <location>
        <begin position="74"/>
        <end position="108"/>
    </location>
</feature>
<dbReference type="AlphaFoldDB" id="A0AA39UAS9"/>
<comment type="caution">
    <text evidence="3">The sequence shown here is derived from an EMBL/GenBank/DDBJ whole genome shotgun (WGS) entry which is preliminary data.</text>
</comment>
<keyword evidence="2" id="KW-0472">Membrane</keyword>
<sequence length="108" mass="12417">MSTDNCDAAHADECGPPAPWFSNPFLDILVLVACFIALCLVIWFLWCLVKTPYIWWRERRAKLREPVADGHELLEREEPVEEPRRSEGSTRSCYDVGKPVENNAKLEV</sequence>
<protein>
    <submittedName>
        <fullName evidence="3">Uncharacterized protein</fullName>
    </submittedName>
</protein>
<evidence type="ECO:0000256" key="2">
    <source>
        <dbReference type="SAM" id="Phobius"/>
    </source>
</evidence>
<proteinExistence type="predicted"/>
<keyword evidence="4" id="KW-1185">Reference proteome</keyword>
<feature type="transmembrane region" description="Helical" evidence="2">
    <location>
        <begin position="28"/>
        <end position="49"/>
    </location>
</feature>
<keyword evidence="2" id="KW-1133">Transmembrane helix</keyword>
<dbReference type="EMBL" id="JAFEKC020000009">
    <property type="protein sequence ID" value="KAK0512726.1"/>
    <property type="molecule type" value="Genomic_DNA"/>
</dbReference>
<name>A0AA39UAS9_9LECA</name>
<keyword evidence="2" id="KW-0812">Transmembrane</keyword>
<reference evidence="3" key="1">
    <citation type="submission" date="2023-03" db="EMBL/GenBank/DDBJ databases">
        <title>Complete genome of Cladonia borealis.</title>
        <authorList>
            <person name="Park H."/>
        </authorList>
    </citation>
    <scope>NUCLEOTIDE SEQUENCE</scope>
    <source>
        <strain evidence="3">ANT050790</strain>
    </source>
</reference>
<organism evidence="3 4">
    <name type="scientific">Cladonia borealis</name>
    <dbReference type="NCBI Taxonomy" id="184061"/>
    <lineage>
        <taxon>Eukaryota</taxon>
        <taxon>Fungi</taxon>
        <taxon>Dikarya</taxon>
        <taxon>Ascomycota</taxon>
        <taxon>Pezizomycotina</taxon>
        <taxon>Lecanoromycetes</taxon>
        <taxon>OSLEUM clade</taxon>
        <taxon>Lecanoromycetidae</taxon>
        <taxon>Lecanorales</taxon>
        <taxon>Lecanorineae</taxon>
        <taxon>Cladoniaceae</taxon>
        <taxon>Cladonia</taxon>
    </lineage>
</organism>
<evidence type="ECO:0000313" key="4">
    <source>
        <dbReference type="Proteomes" id="UP001166286"/>
    </source>
</evidence>
<dbReference type="Proteomes" id="UP001166286">
    <property type="component" value="Unassembled WGS sequence"/>
</dbReference>
<accession>A0AA39UAS9</accession>
<evidence type="ECO:0000256" key="1">
    <source>
        <dbReference type="SAM" id="MobiDB-lite"/>
    </source>
</evidence>
<feature type="compositionally biased region" description="Basic and acidic residues" evidence="1">
    <location>
        <begin position="74"/>
        <end position="88"/>
    </location>
</feature>